<reference evidence="5" key="2">
    <citation type="journal article" date="2021" name="PeerJ">
        <title>Extensive microbial diversity within the chicken gut microbiome revealed by metagenomics and culture.</title>
        <authorList>
            <person name="Gilroy R."/>
            <person name="Ravi A."/>
            <person name="Getino M."/>
            <person name="Pursley I."/>
            <person name="Horton D.L."/>
            <person name="Alikhan N.F."/>
            <person name="Baker D."/>
            <person name="Gharbi K."/>
            <person name="Hall N."/>
            <person name="Watson M."/>
            <person name="Adriaenssens E.M."/>
            <person name="Foster-Nyarko E."/>
            <person name="Jarju S."/>
            <person name="Secka A."/>
            <person name="Antonio M."/>
            <person name="Oren A."/>
            <person name="Chaudhuri R.R."/>
            <person name="La Ragione R."/>
            <person name="Hildebrand F."/>
            <person name="Pallen M.J."/>
        </authorList>
    </citation>
    <scope>NUCLEOTIDE SEQUENCE</scope>
    <source>
        <strain evidence="5">USAMLcec3-3695</strain>
    </source>
</reference>
<evidence type="ECO:0000259" key="4">
    <source>
        <dbReference type="PROSITE" id="PS51272"/>
    </source>
</evidence>
<dbReference type="InterPro" id="IPR051465">
    <property type="entry name" value="Cell_Envelope_Struct_Comp"/>
</dbReference>
<evidence type="ECO:0000256" key="2">
    <source>
        <dbReference type="SAM" id="MobiDB-lite"/>
    </source>
</evidence>
<feature type="compositionally biased region" description="Polar residues" evidence="2">
    <location>
        <begin position="211"/>
        <end position="221"/>
    </location>
</feature>
<evidence type="ECO:0000313" key="5">
    <source>
        <dbReference type="EMBL" id="HIU58364.1"/>
    </source>
</evidence>
<organism evidence="5 6">
    <name type="scientific">Candidatus Ornithomonoglobus merdipullorum</name>
    <dbReference type="NCBI Taxonomy" id="2840895"/>
    <lineage>
        <taxon>Bacteria</taxon>
        <taxon>Bacillati</taxon>
        <taxon>Bacillota</taxon>
        <taxon>Clostridia</taxon>
        <taxon>Candidatus Ornithomonoglobus</taxon>
    </lineage>
</organism>
<dbReference type="PROSITE" id="PS51272">
    <property type="entry name" value="SLH"/>
    <property type="match status" value="2"/>
</dbReference>
<dbReference type="PANTHER" id="PTHR43308">
    <property type="entry name" value="OUTER MEMBRANE PROTEIN ALPHA-RELATED"/>
    <property type="match status" value="1"/>
</dbReference>
<protein>
    <submittedName>
        <fullName evidence="5">S-layer homology domain-containing protein</fullName>
    </submittedName>
</protein>
<dbReference type="EMBL" id="DVNB01000115">
    <property type="protein sequence ID" value="HIU58364.1"/>
    <property type="molecule type" value="Genomic_DNA"/>
</dbReference>
<evidence type="ECO:0000256" key="1">
    <source>
        <dbReference type="ARBA" id="ARBA00022737"/>
    </source>
</evidence>
<feature type="signal peptide" evidence="3">
    <location>
        <begin position="1"/>
        <end position="19"/>
    </location>
</feature>
<dbReference type="PANTHER" id="PTHR43308:SF5">
    <property type="entry name" value="S-LAYER PROTEIN _ PEPTIDOGLYCAN ENDO-BETA-N-ACETYLGLUCOSAMINIDASE"/>
    <property type="match status" value="1"/>
</dbReference>
<feature type="domain" description="SLH" evidence="4">
    <location>
        <begin position="139"/>
        <end position="202"/>
    </location>
</feature>
<dbReference type="Pfam" id="PF00395">
    <property type="entry name" value="SLH"/>
    <property type="match status" value="2"/>
</dbReference>
<name>A0A9D1MDV0_9FIRM</name>
<keyword evidence="1" id="KW-0677">Repeat</keyword>
<evidence type="ECO:0000313" key="6">
    <source>
        <dbReference type="Proteomes" id="UP000824109"/>
    </source>
</evidence>
<proteinExistence type="predicted"/>
<reference evidence="5" key="1">
    <citation type="submission" date="2020-10" db="EMBL/GenBank/DDBJ databases">
        <authorList>
            <person name="Gilroy R."/>
        </authorList>
    </citation>
    <scope>NUCLEOTIDE SEQUENCE</scope>
    <source>
        <strain evidence="5">USAMLcec3-3695</strain>
    </source>
</reference>
<comment type="caution">
    <text evidence="5">The sequence shown here is derived from an EMBL/GenBank/DDBJ whole genome shotgun (WGS) entry which is preliminary data.</text>
</comment>
<feature type="domain" description="SLH" evidence="4">
    <location>
        <begin position="73"/>
        <end position="136"/>
    </location>
</feature>
<keyword evidence="3" id="KW-0732">Signal</keyword>
<sequence>MKILAAAALALLAGTSVLAYTGQSDWADETLRSAEANNIMPYVIEISDVSMPVTRAEFAAVAVRLYDAMSDVDAEAASYNPFTDTADRDVLKAYAAGITTGVTDTTFEPDSYLSREQAATMLARVYSLVENREPSPSYSQLFNDDANISEYARASVYFMSENGIISGIGENMFGPDDTASREQAVVIAERMFEKFRPELAATPIPEVTPAPGTTQSPVQTESPEEGDMLSRIPVPGFGTVTETSEDEYSAEMTVEGVTLEDFEAYSQTVEGLFPIHVNNLENAFVIKSDGEYDITVNYGNGIMTVSIERAG</sequence>
<gene>
    <name evidence="5" type="ORF">IAA61_11220</name>
</gene>
<feature type="chain" id="PRO_5038583281" evidence="3">
    <location>
        <begin position="20"/>
        <end position="311"/>
    </location>
</feature>
<feature type="region of interest" description="Disordered" evidence="2">
    <location>
        <begin position="203"/>
        <end position="233"/>
    </location>
</feature>
<dbReference type="AlphaFoldDB" id="A0A9D1MDV0"/>
<dbReference type="InterPro" id="IPR001119">
    <property type="entry name" value="SLH_dom"/>
</dbReference>
<evidence type="ECO:0000256" key="3">
    <source>
        <dbReference type="SAM" id="SignalP"/>
    </source>
</evidence>
<accession>A0A9D1MDV0</accession>
<dbReference type="Proteomes" id="UP000824109">
    <property type="component" value="Unassembled WGS sequence"/>
</dbReference>